<dbReference type="RefSeq" id="WP_021802465.1">
    <property type="nucleotide sequence ID" value="NZ_CP059378.1"/>
</dbReference>
<dbReference type="InterPro" id="IPR052067">
    <property type="entry name" value="Metal_resp_HTH_trans_reg"/>
</dbReference>
<sequence>MDNNKVQDITKKMSMVINRLSNFDDEHEKALEEMLDKYEIEELLNKNLTLSEVHVIDCIGKNKFSNTTFISKEMNMTKGAISKITTKLLDKDLIKADKLESNKKEVYYILTKLGREIFFIHEKIHKVENEKFEEMISKYNSEELVAISKFLDDLTNNI</sequence>
<name>A0A7D6ZIU6_9CLOT</name>
<keyword evidence="3" id="KW-0804">Transcription</keyword>
<reference evidence="5 6" key="1">
    <citation type="submission" date="2020-07" db="EMBL/GenBank/DDBJ databases">
        <title>Electron transfer.</title>
        <authorList>
            <person name="Huang L."/>
            <person name="Liu X."/>
            <person name="Zhou S."/>
        </authorList>
    </citation>
    <scope>NUCLEOTIDE SEQUENCE [LARGE SCALE GENOMIC DNA]</scope>
    <source>
        <strain evidence="5 6">Lx1</strain>
    </source>
</reference>
<evidence type="ECO:0000313" key="6">
    <source>
        <dbReference type="Proteomes" id="UP000512286"/>
    </source>
</evidence>
<dbReference type="Proteomes" id="UP000512286">
    <property type="component" value="Chromosome"/>
</dbReference>
<keyword evidence="2" id="KW-0238">DNA-binding</keyword>
<dbReference type="Gene3D" id="1.10.10.10">
    <property type="entry name" value="Winged helix-like DNA-binding domain superfamily/Winged helix DNA-binding domain"/>
    <property type="match status" value="1"/>
</dbReference>
<protein>
    <submittedName>
        <fullName evidence="5">MarR family transcriptional regulator</fullName>
    </submittedName>
</protein>
<organism evidence="5 6">
    <name type="scientific">Clostridium intestinale</name>
    <dbReference type="NCBI Taxonomy" id="36845"/>
    <lineage>
        <taxon>Bacteria</taxon>
        <taxon>Bacillati</taxon>
        <taxon>Bacillota</taxon>
        <taxon>Clostridia</taxon>
        <taxon>Eubacteriales</taxon>
        <taxon>Clostridiaceae</taxon>
        <taxon>Clostridium</taxon>
    </lineage>
</organism>
<proteinExistence type="predicted"/>
<dbReference type="InterPro" id="IPR000835">
    <property type="entry name" value="HTH_MarR-typ"/>
</dbReference>
<evidence type="ECO:0000259" key="4">
    <source>
        <dbReference type="PROSITE" id="PS50995"/>
    </source>
</evidence>
<dbReference type="InterPro" id="IPR036390">
    <property type="entry name" value="WH_DNA-bd_sf"/>
</dbReference>
<dbReference type="GO" id="GO:0003677">
    <property type="term" value="F:DNA binding"/>
    <property type="evidence" value="ECO:0007669"/>
    <property type="project" value="UniProtKB-KW"/>
</dbReference>
<dbReference type="PANTHER" id="PTHR35790">
    <property type="entry name" value="HTH-TYPE TRANSCRIPTIONAL REGULATOR PCHR"/>
    <property type="match status" value="1"/>
</dbReference>
<dbReference type="InterPro" id="IPR023187">
    <property type="entry name" value="Tscrpt_reg_MarR-type_CS"/>
</dbReference>
<dbReference type="PROSITE" id="PS01117">
    <property type="entry name" value="HTH_MARR_1"/>
    <property type="match status" value="1"/>
</dbReference>
<evidence type="ECO:0000256" key="1">
    <source>
        <dbReference type="ARBA" id="ARBA00023015"/>
    </source>
</evidence>
<dbReference type="PANTHER" id="PTHR35790:SF4">
    <property type="entry name" value="HTH-TYPE TRANSCRIPTIONAL REGULATOR PCHR"/>
    <property type="match status" value="1"/>
</dbReference>
<dbReference type="GO" id="GO:0003700">
    <property type="term" value="F:DNA-binding transcription factor activity"/>
    <property type="evidence" value="ECO:0007669"/>
    <property type="project" value="InterPro"/>
</dbReference>
<gene>
    <name evidence="5" type="ORF">HZF06_08475</name>
</gene>
<evidence type="ECO:0000256" key="3">
    <source>
        <dbReference type="ARBA" id="ARBA00023163"/>
    </source>
</evidence>
<keyword evidence="1" id="KW-0805">Transcription regulation</keyword>
<dbReference type="EMBL" id="CP059378">
    <property type="protein sequence ID" value="QLY81601.1"/>
    <property type="molecule type" value="Genomic_DNA"/>
</dbReference>
<dbReference type="Pfam" id="PF01047">
    <property type="entry name" value="MarR"/>
    <property type="match status" value="1"/>
</dbReference>
<dbReference type="InterPro" id="IPR036388">
    <property type="entry name" value="WH-like_DNA-bd_sf"/>
</dbReference>
<feature type="domain" description="HTH marR-type" evidence="4">
    <location>
        <begin position="6"/>
        <end position="156"/>
    </location>
</feature>
<evidence type="ECO:0000313" key="5">
    <source>
        <dbReference type="EMBL" id="QLY81601.1"/>
    </source>
</evidence>
<dbReference type="SUPFAM" id="SSF46785">
    <property type="entry name" value="Winged helix' DNA-binding domain"/>
    <property type="match status" value="1"/>
</dbReference>
<dbReference type="PROSITE" id="PS50995">
    <property type="entry name" value="HTH_MARR_2"/>
    <property type="match status" value="1"/>
</dbReference>
<evidence type="ECO:0000256" key="2">
    <source>
        <dbReference type="ARBA" id="ARBA00023125"/>
    </source>
</evidence>
<dbReference type="KEGG" id="cint:HZF06_08475"/>
<dbReference type="SMART" id="SM00347">
    <property type="entry name" value="HTH_MARR"/>
    <property type="match status" value="1"/>
</dbReference>
<accession>A0A7D6ZIU6</accession>
<dbReference type="AlphaFoldDB" id="A0A7D6ZIU6"/>